<evidence type="ECO:0000256" key="1">
    <source>
        <dbReference type="SAM" id="MobiDB-lite"/>
    </source>
</evidence>
<dbReference type="InterPro" id="IPR050697">
    <property type="entry name" value="Adenylyl/Guanylyl_Cyclase_3/4"/>
</dbReference>
<evidence type="ECO:0000256" key="2">
    <source>
        <dbReference type="SAM" id="Phobius"/>
    </source>
</evidence>
<organism evidence="4 5">
    <name type="scientific">Lagenidium giganteum</name>
    <dbReference type="NCBI Taxonomy" id="4803"/>
    <lineage>
        <taxon>Eukaryota</taxon>
        <taxon>Sar</taxon>
        <taxon>Stramenopiles</taxon>
        <taxon>Oomycota</taxon>
        <taxon>Peronosporomycetes</taxon>
        <taxon>Pythiales</taxon>
        <taxon>Pythiaceae</taxon>
    </lineage>
</organism>
<dbReference type="EMBL" id="DAKRPA010000010">
    <property type="protein sequence ID" value="DBA04219.1"/>
    <property type="molecule type" value="Genomic_DNA"/>
</dbReference>
<name>A0AAV2ZGI5_9STRA</name>
<feature type="transmembrane region" description="Helical" evidence="2">
    <location>
        <begin position="195"/>
        <end position="219"/>
    </location>
</feature>
<feature type="transmembrane region" description="Helical" evidence="2">
    <location>
        <begin position="276"/>
        <end position="300"/>
    </location>
</feature>
<feature type="transmembrane region" description="Helical" evidence="2">
    <location>
        <begin position="151"/>
        <end position="174"/>
    </location>
</feature>
<evidence type="ECO:0000313" key="5">
    <source>
        <dbReference type="Proteomes" id="UP001146120"/>
    </source>
</evidence>
<dbReference type="InterPro" id="IPR001054">
    <property type="entry name" value="A/G_cyclase"/>
</dbReference>
<dbReference type="InterPro" id="IPR029787">
    <property type="entry name" value="Nucleotide_cyclase"/>
</dbReference>
<feature type="region of interest" description="Disordered" evidence="1">
    <location>
        <begin position="601"/>
        <end position="640"/>
    </location>
</feature>
<dbReference type="Proteomes" id="UP001146120">
    <property type="component" value="Unassembled WGS sequence"/>
</dbReference>
<evidence type="ECO:0000259" key="3">
    <source>
        <dbReference type="Pfam" id="PF00211"/>
    </source>
</evidence>
<dbReference type="PANTHER" id="PTHR43081:SF1">
    <property type="entry name" value="ADENYLATE CYCLASE, TERMINAL-DIFFERENTIATION SPECIFIC"/>
    <property type="match status" value="1"/>
</dbReference>
<protein>
    <recommendedName>
        <fullName evidence="3">Guanylate cyclase domain-containing protein</fullName>
    </recommendedName>
</protein>
<feature type="transmembrane region" description="Helical" evidence="2">
    <location>
        <begin position="27"/>
        <end position="50"/>
    </location>
</feature>
<evidence type="ECO:0000313" key="4">
    <source>
        <dbReference type="EMBL" id="DBA04219.1"/>
    </source>
</evidence>
<dbReference type="GO" id="GO:0009190">
    <property type="term" value="P:cyclic nucleotide biosynthetic process"/>
    <property type="evidence" value="ECO:0007669"/>
    <property type="project" value="InterPro"/>
</dbReference>
<sequence length="648" mass="72283">MAFSYELVGDANIQRSLKRQMEVLNSMWAIVYAVSLFLSCVMASLATFHMRRMGGDLFRSTVRFVITCFFVCTAVHSLAGGLFYSFLAASLTSAFERDDAIEVTDEEIQKAEATSGSDAMKTLLLPDNNNDGEEAALITKLTHGSDRLSNALSALLVAENIFFVLSAYWIFLITRELFKLAMTTLDRGEACERRVIKLYASGAMFIFAGFIISAAAIVIPEDGYNKTYKLLSILELLIIIASIFYSLVSLCVLRSKGRRNEHVHGMLMISPLYRRLKLMMIVCAVFTLPYCLLQFVLLVIREDQVDVIPDYIVGIFTTLYYLFGAAQAFVMAASQDCCLSIIWRCIPLHVRNSPEWQHLRHGRRSVAANPTVIKAPKSNPVFVNTDIESSSALWAQAPEDVIDEAQQIHDDLLREEATRFRGYEITTCGDAFQLAFHDMKDAIDYCLSVQIKLLEAKWPAGLENVVPSTKTVRSGHLKKHILFRGIRVRMGIHDSHIDDGGLVSQVHPVTGKTLYIGASEFIGREVGDVGYGGQIIVSKRVAHWLTNNQDQISIPCVLDYHGVHDVSQLDVDLDLYQVTPAVLDRRRNYFRKRRQCEDGEIAVDVDESGHDGTPGSGSATEGSASDYRAERSPIASDPSGLIRMWTKV</sequence>
<feature type="transmembrane region" description="Helical" evidence="2">
    <location>
        <begin position="312"/>
        <end position="334"/>
    </location>
</feature>
<dbReference type="GO" id="GO:0035556">
    <property type="term" value="P:intracellular signal transduction"/>
    <property type="evidence" value="ECO:0007669"/>
    <property type="project" value="InterPro"/>
</dbReference>
<dbReference type="Pfam" id="PF00211">
    <property type="entry name" value="Guanylate_cyc"/>
    <property type="match status" value="1"/>
</dbReference>
<dbReference type="SUPFAM" id="SSF55073">
    <property type="entry name" value="Nucleotide cyclase"/>
    <property type="match status" value="1"/>
</dbReference>
<keyword evidence="2" id="KW-0472">Membrane</keyword>
<reference evidence="4" key="1">
    <citation type="submission" date="2022-11" db="EMBL/GenBank/DDBJ databases">
        <authorList>
            <person name="Morgan W.R."/>
            <person name="Tartar A."/>
        </authorList>
    </citation>
    <scope>NUCLEOTIDE SEQUENCE</scope>
    <source>
        <strain evidence="4">ARSEF 373</strain>
    </source>
</reference>
<keyword evidence="2" id="KW-0812">Transmembrane</keyword>
<keyword evidence="5" id="KW-1185">Reference proteome</keyword>
<comment type="caution">
    <text evidence="4">The sequence shown here is derived from an EMBL/GenBank/DDBJ whole genome shotgun (WGS) entry which is preliminary data.</text>
</comment>
<feature type="domain" description="Guanylate cyclase" evidence="3">
    <location>
        <begin position="384"/>
        <end position="549"/>
    </location>
</feature>
<dbReference type="AlphaFoldDB" id="A0AAV2ZGI5"/>
<reference evidence="4" key="2">
    <citation type="journal article" date="2023" name="Microbiol Resour">
        <title>Decontamination and Annotation of the Draft Genome Sequence of the Oomycete Lagenidium giganteum ARSEF 373.</title>
        <authorList>
            <person name="Morgan W.R."/>
            <person name="Tartar A."/>
        </authorList>
    </citation>
    <scope>NUCLEOTIDE SEQUENCE</scope>
    <source>
        <strain evidence="4">ARSEF 373</strain>
    </source>
</reference>
<gene>
    <name evidence="4" type="ORF">N0F65_009454</name>
</gene>
<proteinExistence type="predicted"/>
<dbReference type="Gene3D" id="3.30.70.1230">
    <property type="entry name" value="Nucleotide cyclase"/>
    <property type="match status" value="1"/>
</dbReference>
<dbReference type="PANTHER" id="PTHR43081">
    <property type="entry name" value="ADENYLATE CYCLASE, TERMINAL-DIFFERENTIATION SPECIFIC-RELATED"/>
    <property type="match status" value="1"/>
</dbReference>
<accession>A0AAV2ZGI5</accession>
<feature type="transmembrane region" description="Helical" evidence="2">
    <location>
        <begin position="231"/>
        <end position="255"/>
    </location>
</feature>
<keyword evidence="2" id="KW-1133">Transmembrane helix</keyword>
<feature type="transmembrane region" description="Helical" evidence="2">
    <location>
        <begin position="62"/>
        <end position="87"/>
    </location>
</feature>